<proteinExistence type="predicted"/>
<gene>
    <name evidence="1" type="ORF">KCG34_10060</name>
</gene>
<organism evidence="1 2">
    <name type="scientific">Phenylobacterium montanum</name>
    <dbReference type="NCBI Taxonomy" id="2823693"/>
    <lineage>
        <taxon>Bacteria</taxon>
        <taxon>Pseudomonadati</taxon>
        <taxon>Pseudomonadota</taxon>
        <taxon>Alphaproteobacteria</taxon>
        <taxon>Caulobacterales</taxon>
        <taxon>Caulobacteraceae</taxon>
        <taxon>Phenylobacterium</taxon>
    </lineage>
</organism>
<dbReference type="KEGG" id="caul:KCG34_10060"/>
<keyword evidence="2" id="KW-1185">Reference proteome</keyword>
<reference evidence="1" key="1">
    <citation type="submission" date="2021-04" db="EMBL/GenBank/DDBJ databases">
        <title>The complete genome sequence of Caulobacter sp. S6.</title>
        <authorList>
            <person name="Tang Y."/>
            <person name="Ouyang W."/>
            <person name="Liu Q."/>
            <person name="Huang B."/>
            <person name="Guo Z."/>
            <person name="Lei P."/>
        </authorList>
    </citation>
    <scope>NUCLEOTIDE SEQUENCE</scope>
    <source>
        <strain evidence="1">S6</strain>
    </source>
</reference>
<dbReference type="RefSeq" id="WP_211940227.1">
    <property type="nucleotide sequence ID" value="NZ_CP073078.1"/>
</dbReference>
<sequence length="65" mass="7190">MPVYQLRLLVIEPPCIQLEDATFPDDDAAIDYVGRLDPRGGAEIWREGQLVARFSGVFSAPFGLP</sequence>
<evidence type="ECO:0000313" key="2">
    <source>
        <dbReference type="Proteomes" id="UP000676409"/>
    </source>
</evidence>
<accession>A0A975G519</accession>
<evidence type="ECO:0000313" key="1">
    <source>
        <dbReference type="EMBL" id="QUD90176.1"/>
    </source>
</evidence>
<protein>
    <submittedName>
        <fullName evidence="1">Uncharacterized protein</fullName>
    </submittedName>
</protein>
<name>A0A975G519_9CAUL</name>
<dbReference type="Proteomes" id="UP000676409">
    <property type="component" value="Chromosome"/>
</dbReference>
<dbReference type="AlphaFoldDB" id="A0A975G519"/>
<dbReference type="EMBL" id="CP073078">
    <property type="protein sequence ID" value="QUD90176.1"/>
    <property type="molecule type" value="Genomic_DNA"/>
</dbReference>